<feature type="signal peptide" evidence="3">
    <location>
        <begin position="1"/>
        <end position="24"/>
    </location>
</feature>
<proteinExistence type="predicted"/>
<keyword evidence="2" id="KW-0472">Membrane</keyword>
<feature type="compositionally biased region" description="Polar residues" evidence="1">
    <location>
        <begin position="28"/>
        <end position="50"/>
    </location>
</feature>
<evidence type="ECO:0000313" key="5">
    <source>
        <dbReference type="Proteomes" id="UP000323000"/>
    </source>
</evidence>
<evidence type="ECO:0000313" key="4">
    <source>
        <dbReference type="EMBL" id="TXG58510.1"/>
    </source>
</evidence>
<name>A0A5C7HN79_9ROSI</name>
<gene>
    <name evidence="4" type="ORF">EZV62_016339</name>
</gene>
<organism evidence="4 5">
    <name type="scientific">Acer yangbiense</name>
    <dbReference type="NCBI Taxonomy" id="1000413"/>
    <lineage>
        <taxon>Eukaryota</taxon>
        <taxon>Viridiplantae</taxon>
        <taxon>Streptophyta</taxon>
        <taxon>Embryophyta</taxon>
        <taxon>Tracheophyta</taxon>
        <taxon>Spermatophyta</taxon>
        <taxon>Magnoliopsida</taxon>
        <taxon>eudicotyledons</taxon>
        <taxon>Gunneridae</taxon>
        <taxon>Pentapetalae</taxon>
        <taxon>rosids</taxon>
        <taxon>malvids</taxon>
        <taxon>Sapindales</taxon>
        <taxon>Sapindaceae</taxon>
        <taxon>Hippocastanoideae</taxon>
        <taxon>Acereae</taxon>
        <taxon>Acer</taxon>
    </lineage>
</organism>
<dbReference type="Proteomes" id="UP000323000">
    <property type="component" value="Chromosome 7"/>
</dbReference>
<dbReference type="OrthoDB" id="10579040at2759"/>
<feature type="transmembrane region" description="Helical" evidence="2">
    <location>
        <begin position="304"/>
        <end position="323"/>
    </location>
</feature>
<keyword evidence="2" id="KW-1133">Transmembrane helix</keyword>
<feature type="region of interest" description="Disordered" evidence="1">
    <location>
        <begin position="96"/>
        <end position="117"/>
    </location>
</feature>
<evidence type="ECO:0000256" key="3">
    <source>
        <dbReference type="SAM" id="SignalP"/>
    </source>
</evidence>
<keyword evidence="2" id="KW-0812">Transmembrane</keyword>
<evidence type="ECO:0000256" key="1">
    <source>
        <dbReference type="SAM" id="MobiDB-lite"/>
    </source>
</evidence>
<feature type="region of interest" description="Disordered" evidence="1">
    <location>
        <begin position="177"/>
        <end position="261"/>
    </location>
</feature>
<dbReference type="EMBL" id="VAHF01000007">
    <property type="protein sequence ID" value="TXG58510.1"/>
    <property type="molecule type" value="Genomic_DNA"/>
</dbReference>
<comment type="caution">
    <text evidence="4">The sequence shown here is derived from an EMBL/GenBank/DDBJ whole genome shotgun (WGS) entry which is preliminary data.</text>
</comment>
<keyword evidence="3" id="KW-0732">Signal</keyword>
<feature type="region of interest" description="Disordered" evidence="1">
    <location>
        <begin position="28"/>
        <end position="72"/>
    </location>
</feature>
<feature type="compositionally biased region" description="Polar residues" evidence="1">
    <location>
        <begin position="230"/>
        <end position="242"/>
    </location>
</feature>
<evidence type="ECO:0000256" key="2">
    <source>
        <dbReference type="SAM" id="Phobius"/>
    </source>
</evidence>
<keyword evidence="5" id="KW-1185">Reference proteome</keyword>
<sequence>MPKQVLQICFSVFFLLSLNQISYSKSTGNQTVSEAPESDNIQSSNLSPESNPEDVQEPDFFSQEHYPVSSPPPVAEILETDQLQTDDYNVSLNKEVSAQSPSTDFPLPETKTLSSDEPEADAYKAQVVKLAAPEPAPSKEAAINNSPIKKSVPAPSIIAIPLSEAETESTQVEIGVNGVSPAPNSSILASETEDADTLSLESDQNNVYNSTINNPEDSLTLQEDGKIPEPTTTTSDQESTSPPEEDTAKSTPVVVDEDVDIPPISSNNIPYTYRAEDETVDIVYEEYGGGWGSWAGQQTDGVKVAGVMVGVCLVCLAGLVYNAKKKKKTQFQYQTLSKGI</sequence>
<accession>A0A5C7HN79</accession>
<reference evidence="5" key="1">
    <citation type="journal article" date="2019" name="Gigascience">
        <title>De novo genome assembly of the endangered Acer yangbiense, a plant species with extremely small populations endemic to Yunnan Province, China.</title>
        <authorList>
            <person name="Yang J."/>
            <person name="Wariss H.M."/>
            <person name="Tao L."/>
            <person name="Zhang R."/>
            <person name="Yun Q."/>
            <person name="Hollingsworth P."/>
            <person name="Dao Z."/>
            <person name="Luo G."/>
            <person name="Guo H."/>
            <person name="Ma Y."/>
            <person name="Sun W."/>
        </authorList>
    </citation>
    <scope>NUCLEOTIDE SEQUENCE [LARGE SCALE GENOMIC DNA]</scope>
    <source>
        <strain evidence="5">cv. Malutang</strain>
    </source>
</reference>
<feature type="compositionally biased region" description="Polar residues" evidence="1">
    <location>
        <begin position="199"/>
        <end position="221"/>
    </location>
</feature>
<dbReference type="AlphaFoldDB" id="A0A5C7HN79"/>
<feature type="chain" id="PRO_5022996843" evidence="3">
    <location>
        <begin position="25"/>
        <end position="340"/>
    </location>
</feature>
<protein>
    <submittedName>
        <fullName evidence="4">Uncharacterized protein</fullName>
    </submittedName>
</protein>